<gene>
    <name evidence="2" type="ORF">P43SY_002699</name>
</gene>
<accession>A0AAD5QB29</accession>
<organism evidence="2 3">
    <name type="scientific">Pythium insidiosum</name>
    <name type="common">Pythiosis disease agent</name>
    <dbReference type="NCBI Taxonomy" id="114742"/>
    <lineage>
        <taxon>Eukaryota</taxon>
        <taxon>Sar</taxon>
        <taxon>Stramenopiles</taxon>
        <taxon>Oomycota</taxon>
        <taxon>Peronosporomycetes</taxon>
        <taxon>Pythiales</taxon>
        <taxon>Pythiaceae</taxon>
        <taxon>Pythium</taxon>
    </lineage>
</organism>
<name>A0AAD5QB29_PYTIN</name>
<dbReference type="Proteomes" id="UP001209570">
    <property type="component" value="Unassembled WGS sequence"/>
</dbReference>
<feature type="region of interest" description="Disordered" evidence="1">
    <location>
        <begin position="180"/>
        <end position="208"/>
    </location>
</feature>
<sequence>MQQPQLPQQQRTRHASLDFPRGSKHLTQEEEWCEFLSASMVALTTDEEEENNAEPDVTSRSFDTLSGLTFGRRSSWLERDNNSTAPRSVPAARGNSDDATFGSVGSGKIRGESFSETLTSSTGSSPGGSMWRPLGRRASAHNMPTSNQLEHHFESASFGHVSSAGSGVVSQLGSFQDAINISSSGSSAHDSTSSDEDTRERHVDNNAGEKEAVRLGIIDVDPAYAVSCLPMLTTLPESGRDLTVDTRPSGIMHVKSPVLSNRKDAQTWQLQEEELLGSPRFGQFRGSIDETTLTMLGGRMSMVEE</sequence>
<reference evidence="2" key="1">
    <citation type="submission" date="2021-12" db="EMBL/GenBank/DDBJ databases">
        <title>Prjna785345.</title>
        <authorList>
            <person name="Rujirawat T."/>
            <person name="Krajaejun T."/>
        </authorList>
    </citation>
    <scope>NUCLEOTIDE SEQUENCE</scope>
    <source>
        <strain evidence="2">Pi057C3</strain>
    </source>
</reference>
<feature type="region of interest" description="Disordered" evidence="1">
    <location>
        <begin position="43"/>
        <end position="64"/>
    </location>
</feature>
<feature type="compositionally biased region" description="Basic and acidic residues" evidence="1">
    <location>
        <begin position="196"/>
        <end position="208"/>
    </location>
</feature>
<comment type="caution">
    <text evidence="2">The sequence shown here is derived from an EMBL/GenBank/DDBJ whole genome shotgun (WGS) entry which is preliminary data.</text>
</comment>
<feature type="compositionally biased region" description="Low complexity" evidence="1">
    <location>
        <begin position="112"/>
        <end position="129"/>
    </location>
</feature>
<dbReference type="AlphaFoldDB" id="A0AAD5QB29"/>
<evidence type="ECO:0000313" key="2">
    <source>
        <dbReference type="EMBL" id="KAJ0410367.1"/>
    </source>
</evidence>
<feature type="region of interest" description="Disordered" evidence="1">
    <location>
        <begin position="77"/>
        <end position="142"/>
    </location>
</feature>
<feature type="region of interest" description="Disordered" evidence="1">
    <location>
        <begin position="1"/>
        <end position="24"/>
    </location>
</feature>
<proteinExistence type="predicted"/>
<keyword evidence="3" id="KW-1185">Reference proteome</keyword>
<feature type="compositionally biased region" description="Low complexity" evidence="1">
    <location>
        <begin position="1"/>
        <end position="10"/>
    </location>
</feature>
<evidence type="ECO:0000313" key="3">
    <source>
        <dbReference type="Proteomes" id="UP001209570"/>
    </source>
</evidence>
<evidence type="ECO:0000256" key="1">
    <source>
        <dbReference type="SAM" id="MobiDB-lite"/>
    </source>
</evidence>
<protein>
    <submittedName>
        <fullName evidence="2">Uncharacterized protein</fullName>
    </submittedName>
</protein>
<dbReference type="EMBL" id="JAKCXM010000001">
    <property type="protein sequence ID" value="KAJ0410367.1"/>
    <property type="molecule type" value="Genomic_DNA"/>
</dbReference>
<feature type="compositionally biased region" description="Low complexity" evidence="1">
    <location>
        <begin position="182"/>
        <end position="191"/>
    </location>
</feature>